<dbReference type="GO" id="GO:0046983">
    <property type="term" value="F:protein dimerization activity"/>
    <property type="evidence" value="ECO:0007669"/>
    <property type="project" value="InterPro"/>
</dbReference>
<dbReference type="PANTHER" id="PTHR46289">
    <property type="entry name" value="52 KDA REPRESSOR OF THE INHIBITOR OF THE PROTEIN KINASE-LIKE PROTEIN-RELATED"/>
    <property type="match status" value="1"/>
</dbReference>
<dbReference type="InterPro" id="IPR008906">
    <property type="entry name" value="HATC_C_dom"/>
</dbReference>
<proteinExistence type="predicted"/>
<evidence type="ECO:0000259" key="1">
    <source>
        <dbReference type="Pfam" id="PF05699"/>
    </source>
</evidence>
<dbReference type="InterPro" id="IPR012337">
    <property type="entry name" value="RNaseH-like_sf"/>
</dbReference>
<dbReference type="EMBL" id="CARXXK010000002">
    <property type="protein sequence ID" value="CAI6353010.1"/>
    <property type="molecule type" value="Genomic_DNA"/>
</dbReference>
<dbReference type="InterPro" id="IPR052958">
    <property type="entry name" value="IFN-induced_PKR_regulator"/>
</dbReference>
<feature type="domain" description="HAT C-terminal dimerisation" evidence="1">
    <location>
        <begin position="98"/>
        <end position="156"/>
    </location>
</feature>
<name>A0AAV0WAR8_9HEMI</name>
<keyword evidence="3" id="KW-1185">Reference proteome</keyword>
<sequence length="184" mass="21128">MEKSSFPLDAFVSICNVYNKYLVREDVIREYRQFIKSKINLNSGIIPDFVHPIPEENSDLSDNESSSDESEYVSEIIHNDNYESMSIIKMYELFVNTGLITVFPNLFTILKIGVTLPISSASPERSFSKLKIVKTRLRSTMSQNRLEDLMLISCETDVDINTENVINNFARKSPVLTKSLMYHL</sequence>
<evidence type="ECO:0000313" key="3">
    <source>
        <dbReference type="Proteomes" id="UP001160148"/>
    </source>
</evidence>
<reference evidence="2 3" key="1">
    <citation type="submission" date="2023-01" db="EMBL/GenBank/DDBJ databases">
        <authorList>
            <person name="Whitehead M."/>
        </authorList>
    </citation>
    <scope>NUCLEOTIDE SEQUENCE [LARGE SCALE GENOMIC DNA]</scope>
</reference>
<organism evidence="2 3">
    <name type="scientific">Macrosiphum euphorbiae</name>
    <name type="common">potato aphid</name>
    <dbReference type="NCBI Taxonomy" id="13131"/>
    <lineage>
        <taxon>Eukaryota</taxon>
        <taxon>Metazoa</taxon>
        <taxon>Ecdysozoa</taxon>
        <taxon>Arthropoda</taxon>
        <taxon>Hexapoda</taxon>
        <taxon>Insecta</taxon>
        <taxon>Pterygota</taxon>
        <taxon>Neoptera</taxon>
        <taxon>Paraneoptera</taxon>
        <taxon>Hemiptera</taxon>
        <taxon>Sternorrhyncha</taxon>
        <taxon>Aphidomorpha</taxon>
        <taxon>Aphidoidea</taxon>
        <taxon>Aphididae</taxon>
        <taxon>Macrosiphini</taxon>
        <taxon>Macrosiphum</taxon>
    </lineage>
</organism>
<dbReference type="Proteomes" id="UP001160148">
    <property type="component" value="Unassembled WGS sequence"/>
</dbReference>
<protein>
    <recommendedName>
        <fullName evidence="1">HAT C-terminal dimerisation domain-containing protein</fullName>
    </recommendedName>
</protein>
<dbReference type="PANTHER" id="PTHR46289:SF19">
    <property type="entry name" value="ZINC FINGER MYM-TYPE CONTAINING 1"/>
    <property type="match status" value="1"/>
</dbReference>
<dbReference type="SUPFAM" id="SSF53098">
    <property type="entry name" value="Ribonuclease H-like"/>
    <property type="match status" value="1"/>
</dbReference>
<dbReference type="Pfam" id="PF05699">
    <property type="entry name" value="Dimer_Tnp_hAT"/>
    <property type="match status" value="1"/>
</dbReference>
<evidence type="ECO:0000313" key="2">
    <source>
        <dbReference type="EMBL" id="CAI6353010.1"/>
    </source>
</evidence>
<dbReference type="AlphaFoldDB" id="A0AAV0WAR8"/>
<gene>
    <name evidence="2" type="ORF">MEUPH1_LOCUS9185</name>
</gene>
<comment type="caution">
    <text evidence="2">The sequence shown here is derived from an EMBL/GenBank/DDBJ whole genome shotgun (WGS) entry which is preliminary data.</text>
</comment>
<accession>A0AAV0WAR8</accession>